<evidence type="ECO:0000313" key="2">
    <source>
        <dbReference type="EMBL" id="SHI11970.1"/>
    </source>
</evidence>
<dbReference type="InterPro" id="IPR003115">
    <property type="entry name" value="ParB_N"/>
</dbReference>
<gene>
    <name evidence="2" type="ORF">SAMN04488135_109138</name>
</gene>
<dbReference type="Proteomes" id="UP000184226">
    <property type="component" value="Unassembled WGS sequence"/>
</dbReference>
<name>A0A1M5YIW9_9BURK</name>
<proteinExistence type="predicted"/>
<dbReference type="SUPFAM" id="SSF110849">
    <property type="entry name" value="ParB/Sulfiredoxin"/>
    <property type="match status" value="1"/>
</dbReference>
<sequence>MTTHFQIEARKLVLSSRYQARKTPGQMPLAELADTIAAQGLLQNLVVTKGKKRGVFEVVAGGRRLRAIQMLLADGRWAQNQTVWVELVDNDHALEASITENVKREDMHPADEFDAFAALVGQGSCIEDVAARFGVAPNVVKRRLRLAGVAPELIQAYRDKQMSLDVLMAFTVCEDQDRQRDLWQGLDAWDRKDPGTIRRRLAAETVTAAHALARFVGLEAYHEAGGKSFEDLFAQDDGQSTYLQDTKLLQTLALDKLQAAAAPIREEGWAWVDVQPTTDRLWDNFGRVRAQQGKLTKAQAAQVKALTKKIDAISVRMDALAQEDGDDDDEWLRLEEEHDSLSEEREAISNNAQIWPATAKELGGVGICIGSDGAVRVERGLIDPKDRKQFIKANETAIANGEDGIASSLPAAVTRPTHSERLVRQLTANKVGIVAADLAGKPDIALAVMVAQLARNVLGWGYFAYGNYGLGISVKQEAISQHAPDFEASKAGIELAKYRQHWLDTLPLDEDGQLSEAILDWALTQDTASLLDLLAYLLAVSVQGVQHQESDSPTALDRLATITGVDIAQWWKPTADSYLAHVSKDQISGAVAQALGPDQAQPIAKQKKIEAAASAEQLLAGKGWLPTILQVKVETVAS</sequence>
<organism evidence="2 3">
    <name type="scientific">Pollutimonas bauzanensis</name>
    <dbReference type="NCBI Taxonomy" id="658167"/>
    <lineage>
        <taxon>Bacteria</taxon>
        <taxon>Pseudomonadati</taxon>
        <taxon>Pseudomonadota</taxon>
        <taxon>Betaproteobacteria</taxon>
        <taxon>Burkholderiales</taxon>
        <taxon>Alcaligenaceae</taxon>
        <taxon>Pollutimonas</taxon>
    </lineage>
</organism>
<evidence type="ECO:0000313" key="3">
    <source>
        <dbReference type="Proteomes" id="UP000184226"/>
    </source>
</evidence>
<dbReference type="InterPro" id="IPR036086">
    <property type="entry name" value="ParB/Sulfiredoxin_sf"/>
</dbReference>
<dbReference type="GO" id="GO:0005694">
    <property type="term" value="C:chromosome"/>
    <property type="evidence" value="ECO:0007669"/>
    <property type="project" value="TreeGrafter"/>
</dbReference>
<keyword evidence="3" id="KW-1185">Reference proteome</keyword>
<dbReference type="PANTHER" id="PTHR33375">
    <property type="entry name" value="CHROMOSOME-PARTITIONING PROTEIN PARB-RELATED"/>
    <property type="match status" value="1"/>
</dbReference>
<reference evidence="2 3" key="1">
    <citation type="submission" date="2016-11" db="EMBL/GenBank/DDBJ databases">
        <authorList>
            <person name="Jaros S."/>
            <person name="Januszkiewicz K."/>
            <person name="Wedrychowicz H."/>
        </authorList>
    </citation>
    <scope>NUCLEOTIDE SEQUENCE [LARGE SCALE GENOMIC DNA]</scope>
    <source>
        <strain evidence="2 3">CGMCC 1.10190</strain>
    </source>
</reference>
<dbReference type="GO" id="GO:0007059">
    <property type="term" value="P:chromosome segregation"/>
    <property type="evidence" value="ECO:0007669"/>
    <property type="project" value="TreeGrafter"/>
</dbReference>
<dbReference type="RefSeq" id="WP_073104938.1">
    <property type="nucleotide sequence ID" value="NZ_FQXE01000009.1"/>
</dbReference>
<dbReference type="Gene3D" id="1.10.10.2830">
    <property type="match status" value="1"/>
</dbReference>
<protein>
    <submittedName>
        <fullName evidence="2">Chromosome partitioning protein, ParB family</fullName>
    </submittedName>
</protein>
<dbReference type="InterPro" id="IPR050336">
    <property type="entry name" value="Chromosome_partition/occlusion"/>
</dbReference>
<dbReference type="CDD" id="cd16406">
    <property type="entry name" value="ParB_N_like"/>
    <property type="match status" value="1"/>
</dbReference>
<dbReference type="STRING" id="658167.SAMN04488135_109138"/>
<dbReference type="OrthoDB" id="9813122at2"/>
<feature type="domain" description="ParB-like N-terminal" evidence="1">
    <location>
        <begin position="5"/>
        <end position="102"/>
    </location>
</feature>
<evidence type="ECO:0000259" key="1">
    <source>
        <dbReference type="SMART" id="SM00470"/>
    </source>
</evidence>
<dbReference type="SUPFAM" id="SSF109709">
    <property type="entry name" value="KorB DNA-binding domain-like"/>
    <property type="match status" value="1"/>
</dbReference>
<dbReference type="AlphaFoldDB" id="A0A1M5YIW9"/>
<dbReference type="SMART" id="SM00470">
    <property type="entry name" value="ParB"/>
    <property type="match status" value="1"/>
</dbReference>
<dbReference type="Gene3D" id="3.90.1530.30">
    <property type="match status" value="1"/>
</dbReference>
<dbReference type="Pfam" id="PF02195">
    <property type="entry name" value="ParB_N"/>
    <property type="match status" value="1"/>
</dbReference>
<dbReference type="PANTHER" id="PTHR33375:SF7">
    <property type="entry name" value="CHROMOSOME 2-PARTITIONING PROTEIN PARB-RELATED"/>
    <property type="match status" value="1"/>
</dbReference>
<dbReference type="EMBL" id="FQXE01000009">
    <property type="protein sequence ID" value="SHI11970.1"/>
    <property type="molecule type" value="Genomic_DNA"/>
</dbReference>
<accession>A0A1M5YIW9</accession>